<feature type="chain" id="PRO_5021861100" evidence="9">
    <location>
        <begin position="22"/>
        <end position="1064"/>
    </location>
</feature>
<evidence type="ECO:0000256" key="5">
    <source>
        <dbReference type="ARBA" id="ARBA00022729"/>
    </source>
</evidence>
<evidence type="ECO:0000256" key="6">
    <source>
        <dbReference type="ARBA" id="ARBA00023136"/>
    </source>
</evidence>
<dbReference type="Gene3D" id="2.60.40.1120">
    <property type="entry name" value="Carboxypeptidase-like, regulatory domain"/>
    <property type="match status" value="1"/>
</dbReference>
<evidence type="ECO:0000313" key="11">
    <source>
        <dbReference type="EMBL" id="TWJ03309.1"/>
    </source>
</evidence>
<dbReference type="Pfam" id="PF13715">
    <property type="entry name" value="CarbopepD_reg_2"/>
    <property type="match status" value="1"/>
</dbReference>
<keyword evidence="4 8" id="KW-0812">Transmembrane</keyword>
<gene>
    <name evidence="11" type="ORF">JN11_00847</name>
</gene>
<dbReference type="InterPro" id="IPR039426">
    <property type="entry name" value="TonB-dep_rcpt-like"/>
</dbReference>
<evidence type="ECO:0000256" key="1">
    <source>
        <dbReference type="ARBA" id="ARBA00004571"/>
    </source>
</evidence>
<protein>
    <submittedName>
        <fullName evidence="11">TonB-linked SusC/RagA family outer membrane protein</fullName>
    </submittedName>
</protein>
<feature type="signal peptide" evidence="9">
    <location>
        <begin position="1"/>
        <end position="21"/>
    </location>
</feature>
<keyword evidence="3 8" id="KW-1134">Transmembrane beta strand</keyword>
<dbReference type="PANTHER" id="PTHR30069:SF29">
    <property type="entry name" value="HEMOGLOBIN AND HEMOGLOBIN-HAPTOGLOBIN-BINDING PROTEIN 1-RELATED"/>
    <property type="match status" value="1"/>
</dbReference>
<dbReference type="PROSITE" id="PS52016">
    <property type="entry name" value="TONB_DEPENDENT_REC_3"/>
    <property type="match status" value="1"/>
</dbReference>
<dbReference type="InterPro" id="IPR023997">
    <property type="entry name" value="TonB-dep_OMP_SusC/RagA_CS"/>
</dbReference>
<organism evidence="11 12">
    <name type="scientific">Mucilaginibacter frigoritolerans</name>
    <dbReference type="NCBI Taxonomy" id="652788"/>
    <lineage>
        <taxon>Bacteria</taxon>
        <taxon>Pseudomonadati</taxon>
        <taxon>Bacteroidota</taxon>
        <taxon>Sphingobacteriia</taxon>
        <taxon>Sphingobacteriales</taxon>
        <taxon>Sphingobacteriaceae</taxon>
        <taxon>Mucilaginibacter</taxon>
    </lineage>
</organism>
<sequence>MKKTILFIVLATLCFFFRAKAQSTVKLTGSVIDSSTNKALYGATVYIKSSGIKTSTNKDGKFTLISNVSKGALIITYLGYKTLKVPFNSINNAPLEVILSTNLGVLNEVSIVSTGYQSLPKEQATGSFDQIDNKLLNRSVSTSILDRLNGVTSGLIFNSNSNNYSNQSAITIRGNSTISANPNPLIVVDNFPYDGDLSSINPNDVESITVLKDAAAAAIWGAFSGNGVIVITTKKGKYNQGPKVEFNSNITVSAKPNLFYAPRLSSAHYIGVEGYLFAQGNYDYNLTSTAYPGVSPIVDMLDQRRRGLISAADSAKIVNQYKGQDTRNDESKYLYRKAVDQQYNFNISGGSNNNIYYFSAGFDKDLTNVTRNDFNRISISGSNTYTFLNKKLELATAIYYNKNITYNNGITNIGSPYPYLQLKNANGNAAAPYEYRQEYIDTVGHGNLLDWNYRPLDELALNNNTATLNEYRINASLRYHIIAGLNASLQYQFDQGNSDQENLYDANSFYARDYINQFTQYDPTTDTYARSVPLGAILDKAIQTTTSQDFRGQLNYTHTWNEVHNLSALAGYEVRDLNTDYATSRLYGYSDLGSSSSMDYSTYYALMPSGNVNSIFSNIAQLGTTNRFLSYFSNMAYTFKDRYILSASARKDESNLFGVATNQKGIPLWSVGGSWEANKEPFYHISWLPYLRLRLTNGYQGNVDNALSSLTTAEAGANNIYNAPYNILLNPPNPSLRWERVNTTNFGADFTVKKFLSGSIDYYVKRATDLIGTSLVDPTTGVSKFTGNSADMTGRGVDVVLNSTNINGNFKWHTTLLFSLTKDKITKYLLKPTTVADEISLTNPIVGNPLYSLYAFKWGGLDNVGDPQVYLEGKLSKDYGGIYNSTNLSSLEYVGSATPTKYGSLRNDFSWKQFSLSVNITYKLGYYFRRPSINYFQLFSGSAYMPDADFANRWQKPGDQFRTNIPAMIYPDNPLRDQVYQYSNILIDNADNIRLKDVSLGYDINKKQFPKLPFSNIRIYAYINNIGILWKANKEGIDPDYLPNGSGNIYPNPRTYSLGLKVGF</sequence>
<dbReference type="OrthoDB" id="9768177at2"/>
<proteinExistence type="inferred from homology"/>
<keyword evidence="2 8" id="KW-0813">Transport</keyword>
<evidence type="ECO:0000256" key="9">
    <source>
        <dbReference type="SAM" id="SignalP"/>
    </source>
</evidence>
<evidence type="ECO:0000256" key="4">
    <source>
        <dbReference type="ARBA" id="ARBA00022692"/>
    </source>
</evidence>
<dbReference type="GO" id="GO:0044718">
    <property type="term" value="P:siderophore transmembrane transport"/>
    <property type="evidence" value="ECO:0007669"/>
    <property type="project" value="TreeGrafter"/>
</dbReference>
<dbReference type="GO" id="GO:0015344">
    <property type="term" value="F:siderophore uptake transmembrane transporter activity"/>
    <property type="evidence" value="ECO:0007669"/>
    <property type="project" value="TreeGrafter"/>
</dbReference>
<dbReference type="InterPro" id="IPR008969">
    <property type="entry name" value="CarboxyPept-like_regulatory"/>
</dbReference>
<dbReference type="GO" id="GO:0009279">
    <property type="term" value="C:cell outer membrane"/>
    <property type="evidence" value="ECO:0007669"/>
    <property type="project" value="UniProtKB-SubCell"/>
</dbReference>
<dbReference type="RefSeq" id="WP_144909914.1">
    <property type="nucleotide sequence ID" value="NZ_VLLI01000002.1"/>
</dbReference>
<evidence type="ECO:0000256" key="7">
    <source>
        <dbReference type="ARBA" id="ARBA00023237"/>
    </source>
</evidence>
<dbReference type="InterPro" id="IPR037066">
    <property type="entry name" value="Plug_dom_sf"/>
</dbReference>
<evidence type="ECO:0000313" key="12">
    <source>
        <dbReference type="Proteomes" id="UP000317010"/>
    </source>
</evidence>
<dbReference type="PANTHER" id="PTHR30069">
    <property type="entry name" value="TONB-DEPENDENT OUTER MEMBRANE RECEPTOR"/>
    <property type="match status" value="1"/>
</dbReference>
<accession>A0A562UCM0</accession>
<dbReference type="InterPro" id="IPR036942">
    <property type="entry name" value="Beta-barrel_TonB_sf"/>
</dbReference>
<dbReference type="InterPro" id="IPR012910">
    <property type="entry name" value="Plug_dom"/>
</dbReference>
<dbReference type="EMBL" id="VLLI01000002">
    <property type="protein sequence ID" value="TWJ03309.1"/>
    <property type="molecule type" value="Genomic_DNA"/>
</dbReference>
<dbReference type="SUPFAM" id="SSF56935">
    <property type="entry name" value="Porins"/>
    <property type="match status" value="1"/>
</dbReference>
<evidence type="ECO:0000256" key="8">
    <source>
        <dbReference type="PROSITE-ProRule" id="PRU01360"/>
    </source>
</evidence>
<evidence type="ECO:0000256" key="3">
    <source>
        <dbReference type="ARBA" id="ARBA00022452"/>
    </source>
</evidence>
<comment type="similarity">
    <text evidence="8">Belongs to the TonB-dependent receptor family.</text>
</comment>
<comment type="subcellular location">
    <subcellularLocation>
        <location evidence="1 8">Cell outer membrane</location>
        <topology evidence="1 8">Multi-pass membrane protein</topology>
    </subcellularLocation>
</comment>
<reference evidence="11 12" key="1">
    <citation type="submission" date="2019-07" db="EMBL/GenBank/DDBJ databases">
        <title>Genomic Encyclopedia of Archaeal and Bacterial Type Strains, Phase II (KMG-II): from individual species to whole genera.</title>
        <authorList>
            <person name="Goeker M."/>
        </authorList>
    </citation>
    <scope>NUCLEOTIDE SEQUENCE [LARGE SCALE GENOMIC DNA]</scope>
    <source>
        <strain evidence="11 12">ATCC BAA-1854</strain>
    </source>
</reference>
<dbReference type="InterPro" id="IPR023996">
    <property type="entry name" value="TonB-dep_OMP_SusC/RagA"/>
</dbReference>
<keyword evidence="6 8" id="KW-0472">Membrane</keyword>
<dbReference type="NCBIfam" id="TIGR04057">
    <property type="entry name" value="SusC_RagA_signa"/>
    <property type="match status" value="1"/>
</dbReference>
<keyword evidence="7 8" id="KW-0998">Cell outer membrane</keyword>
<dbReference type="Gene3D" id="2.40.170.20">
    <property type="entry name" value="TonB-dependent receptor, beta-barrel domain"/>
    <property type="match status" value="1"/>
</dbReference>
<dbReference type="AlphaFoldDB" id="A0A562UCM0"/>
<dbReference type="Proteomes" id="UP000317010">
    <property type="component" value="Unassembled WGS sequence"/>
</dbReference>
<dbReference type="SUPFAM" id="SSF49464">
    <property type="entry name" value="Carboxypeptidase regulatory domain-like"/>
    <property type="match status" value="1"/>
</dbReference>
<feature type="domain" description="TonB-dependent receptor plug" evidence="10">
    <location>
        <begin position="121"/>
        <end position="228"/>
    </location>
</feature>
<evidence type="ECO:0000259" key="10">
    <source>
        <dbReference type="Pfam" id="PF07715"/>
    </source>
</evidence>
<evidence type="ECO:0000256" key="2">
    <source>
        <dbReference type="ARBA" id="ARBA00022448"/>
    </source>
</evidence>
<dbReference type="Pfam" id="PF07715">
    <property type="entry name" value="Plug"/>
    <property type="match status" value="1"/>
</dbReference>
<name>A0A562UCM0_9SPHI</name>
<keyword evidence="12" id="KW-1185">Reference proteome</keyword>
<dbReference type="NCBIfam" id="TIGR04056">
    <property type="entry name" value="OMP_RagA_SusC"/>
    <property type="match status" value="1"/>
</dbReference>
<keyword evidence="5 9" id="KW-0732">Signal</keyword>
<dbReference type="Gene3D" id="2.170.130.10">
    <property type="entry name" value="TonB-dependent receptor, plug domain"/>
    <property type="match status" value="1"/>
</dbReference>
<comment type="caution">
    <text evidence="11">The sequence shown here is derived from an EMBL/GenBank/DDBJ whole genome shotgun (WGS) entry which is preliminary data.</text>
</comment>